<evidence type="ECO:0000259" key="2">
    <source>
        <dbReference type="Pfam" id="PF00248"/>
    </source>
</evidence>
<gene>
    <name evidence="3" type="ORF">D7V94_02565</name>
</gene>
<feature type="domain" description="NADP-dependent oxidoreductase" evidence="2">
    <location>
        <begin position="16"/>
        <end position="192"/>
    </location>
</feature>
<dbReference type="EMBL" id="RAYQ01000002">
    <property type="protein sequence ID" value="RKI93597.1"/>
    <property type="molecule type" value="Genomic_DNA"/>
</dbReference>
<dbReference type="CDD" id="cd19082">
    <property type="entry name" value="AKR_AKR10A1_2"/>
    <property type="match status" value="1"/>
</dbReference>
<evidence type="ECO:0000313" key="4">
    <source>
        <dbReference type="Proteomes" id="UP000280696"/>
    </source>
</evidence>
<dbReference type="GO" id="GO:0016491">
    <property type="term" value="F:oxidoreductase activity"/>
    <property type="evidence" value="ECO:0007669"/>
    <property type="project" value="UniProtKB-KW"/>
</dbReference>
<dbReference type="Pfam" id="PF00248">
    <property type="entry name" value="Aldo_ket_red"/>
    <property type="match status" value="1"/>
</dbReference>
<evidence type="ECO:0000313" key="3">
    <source>
        <dbReference type="EMBL" id="RKI93597.1"/>
    </source>
</evidence>
<name>A0A3A9AQG3_9FIRM</name>
<protein>
    <submittedName>
        <fullName evidence="3">Aldo/keto reductase</fullName>
    </submittedName>
</protein>
<dbReference type="SUPFAM" id="SSF51430">
    <property type="entry name" value="NAD(P)-linked oxidoreductase"/>
    <property type="match status" value="1"/>
</dbReference>
<dbReference type="GO" id="GO:0005829">
    <property type="term" value="C:cytosol"/>
    <property type="evidence" value="ECO:0007669"/>
    <property type="project" value="TreeGrafter"/>
</dbReference>
<dbReference type="Gene3D" id="3.20.20.100">
    <property type="entry name" value="NADP-dependent oxidoreductase domain"/>
    <property type="match status" value="1"/>
</dbReference>
<proteinExistence type="predicted"/>
<dbReference type="OrthoDB" id="9804790at2"/>
<evidence type="ECO:0000256" key="1">
    <source>
        <dbReference type="ARBA" id="ARBA00023002"/>
    </source>
</evidence>
<dbReference type="InterPro" id="IPR023210">
    <property type="entry name" value="NADP_OxRdtase_dom"/>
</dbReference>
<dbReference type="InterPro" id="IPR020471">
    <property type="entry name" value="AKR"/>
</dbReference>
<accession>A0A3A9AQG3</accession>
<keyword evidence="1" id="KW-0560">Oxidoreductase</keyword>
<dbReference type="InterPro" id="IPR036812">
    <property type="entry name" value="NAD(P)_OxRdtase_dom_sf"/>
</dbReference>
<keyword evidence="4" id="KW-1185">Reference proteome</keyword>
<dbReference type="AlphaFoldDB" id="A0A3A9AQG3"/>
<sequence length="326" mass="37440">MDKRIRIPDTDLSVFPIGLGTVDAGLLWDGKDADAIFETYLSQGGNLVDCAHVYSDWVMGETARAERVVGDWLQRSGKRKEIVLITKGGHPNMKGENVDLHCSRMTHKDMVKDLNESLMQLRTDYIDLYFYHRDDLSQTVEEEIETMEEFVKAGKIRYYGCSNWTSERMREADDYCARKGYRGFVADQSLLNLGMKYFKGLADDTLAYTRGDAWDYHVENLRNLEMPYMGNCSGFFHIFAQKGEAGVKENPYYTPGNVAVAERMRILRKRYDCTITQCVLGFFYHQPFPCVPLYGPARPEHVKDACGTLDIPFTDADYEWLLKPDI</sequence>
<dbReference type="PANTHER" id="PTHR43364:SF4">
    <property type="entry name" value="NAD(P)-LINKED OXIDOREDUCTASE SUPERFAMILY PROTEIN"/>
    <property type="match status" value="1"/>
</dbReference>
<comment type="caution">
    <text evidence="3">The sequence shown here is derived from an EMBL/GenBank/DDBJ whole genome shotgun (WGS) entry which is preliminary data.</text>
</comment>
<dbReference type="PANTHER" id="PTHR43364">
    <property type="entry name" value="NADH-SPECIFIC METHYLGLYOXAL REDUCTASE-RELATED"/>
    <property type="match status" value="1"/>
</dbReference>
<dbReference type="RefSeq" id="WP_120466487.1">
    <property type="nucleotide sequence ID" value="NZ_RAYQ01000002.1"/>
</dbReference>
<dbReference type="Proteomes" id="UP000280696">
    <property type="component" value="Unassembled WGS sequence"/>
</dbReference>
<organism evidence="3 4">
    <name type="scientific">Parablautia intestinalis</name>
    <dbReference type="NCBI Taxonomy" id="2320100"/>
    <lineage>
        <taxon>Bacteria</taxon>
        <taxon>Bacillati</taxon>
        <taxon>Bacillota</taxon>
        <taxon>Clostridia</taxon>
        <taxon>Lachnospirales</taxon>
        <taxon>Lachnospiraceae</taxon>
        <taxon>Parablautia</taxon>
    </lineage>
</organism>
<dbReference type="InterPro" id="IPR050523">
    <property type="entry name" value="AKR_Detox_Biosynth"/>
</dbReference>
<reference evidence="3 4" key="1">
    <citation type="submission" date="2018-09" db="EMBL/GenBank/DDBJ databases">
        <title>Murine metabolic-syndrome-specific gut microbial biobank.</title>
        <authorList>
            <person name="Liu C."/>
        </authorList>
    </citation>
    <scope>NUCLEOTIDE SEQUENCE [LARGE SCALE GENOMIC DNA]</scope>
    <source>
        <strain evidence="3 4">0.1xD8-82</strain>
    </source>
</reference>
<dbReference type="PRINTS" id="PR00069">
    <property type="entry name" value="ALDKETRDTASE"/>
</dbReference>